<comment type="caution">
    <text evidence="3">The sequence shown here is derived from an EMBL/GenBank/DDBJ whole genome shotgun (WGS) entry which is preliminary data.</text>
</comment>
<feature type="chain" id="PRO_5046182407" evidence="2">
    <location>
        <begin position="20"/>
        <end position="432"/>
    </location>
</feature>
<feature type="region of interest" description="Disordered" evidence="1">
    <location>
        <begin position="99"/>
        <end position="324"/>
    </location>
</feature>
<gene>
    <name evidence="3" type="ORF">JYU34_003660</name>
</gene>
<dbReference type="EMBL" id="JAHIBW010000005">
    <property type="protein sequence ID" value="KAG7310834.1"/>
    <property type="molecule type" value="Genomic_DNA"/>
</dbReference>
<feature type="compositionally biased region" description="Polar residues" evidence="1">
    <location>
        <begin position="212"/>
        <end position="245"/>
    </location>
</feature>
<feature type="compositionally biased region" description="Basic and acidic residues" evidence="1">
    <location>
        <begin position="141"/>
        <end position="150"/>
    </location>
</feature>
<proteinExistence type="predicted"/>
<protein>
    <submittedName>
        <fullName evidence="3">Uncharacterized protein</fullName>
    </submittedName>
</protein>
<evidence type="ECO:0000256" key="1">
    <source>
        <dbReference type="SAM" id="MobiDB-lite"/>
    </source>
</evidence>
<feature type="signal peptide" evidence="2">
    <location>
        <begin position="1"/>
        <end position="19"/>
    </location>
</feature>
<keyword evidence="4" id="KW-1185">Reference proteome</keyword>
<feature type="region of interest" description="Disordered" evidence="1">
    <location>
        <begin position="337"/>
        <end position="367"/>
    </location>
</feature>
<feature type="compositionally biased region" description="Polar residues" evidence="1">
    <location>
        <begin position="358"/>
        <end position="367"/>
    </location>
</feature>
<feature type="compositionally biased region" description="Low complexity" evidence="1">
    <location>
        <begin position="302"/>
        <end position="324"/>
    </location>
</feature>
<feature type="compositionally biased region" description="Low complexity" evidence="1">
    <location>
        <begin position="337"/>
        <end position="347"/>
    </location>
</feature>
<feature type="compositionally biased region" description="Low complexity" evidence="1">
    <location>
        <begin position="257"/>
        <end position="271"/>
    </location>
</feature>
<evidence type="ECO:0000313" key="3">
    <source>
        <dbReference type="EMBL" id="KAG7310834.1"/>
    </source>
</evidence>
<evidence type="ECO:0000256" key="2">
    <source>
        <dbReference type="SAM" id="SignalP"/>
    </source>
</evidence>
<feature type="compositionally biased region" description="Polar residues" evidence="1">
    <location>
        <begin position="180"/>
        <end position="190"/>
    </location>
</feature>
<feature type="compositionally biased region" description="Polar residues" evidence="1">
    <location>
        <begin position="272"/>
        <end position="282"/>
    </location>
</feature>
<reference evidence="3 4" key="1">
    <citation type="submission" date="2021-06" db="EMBL/GenBank/DDBJ databases">
        <title>A haploid diamondback moth (Plutella xylostella L.) genome assembly resolves 31 chromosomes and identifies a diamide resistance mutation.</title>
        <authorList>
            <person name="Ward C.M."/>
            <person name="Perry K.D."/>
            <person name="Baker G."/>
            <person name="Powis K."/>
            <person name="Heckel D.G."/>
            <person name="Baxter S.W."/>
        </authorList>
    </citation>
    <scope>NUCLEOTIDE SEQUENCE [LARGE SCALE GENOMIC DNA]</scope>
    <source>
        <strain evidence="3 4">LV</strain>
        <tissue evidence="3">Single pupa</tissue>
    </source>
</reference>
<accession>A0ABQ7R0L3</accession>
<evidence type="ECO:0000313" key="4">
    <source>
        <dbReference type="Proteomes" id="UP000823941"/>
    </source>
</evidence>
<sequence length="432" mass="44450">MSGKIAIFCLSLTAITVQCAVINQDVLQRLPRSPCYSCGMTSPQLLPPPPPSPYFRTQHWSGYGRSIDGAQQGVFSGAAAAVGGSQAAGEAFSLASADKSNGNYGAQQQDNNRQDQDGNKFKVTQYHYGSESHGANDGSEGDSKAVKEDTSAQVPISTGSYAQSSGNSDASNVKAKDNEQQQVQLNTWHQSHGYGSPHIQKDNKPGLPPQDSVETPKNDATNIESNSYKTAQNSGQYQHDSSQVNRGDMGQEVPQNSGSYSSQGSAGAASSTQEGQVSQVSTLEADPKPQVPQLVRSYGTKSGAYSGSGYQSGESNSQSSLGYSSGAGYGHGGYQAYQQQQQQQQVSGGSGYSHGANGANTNGQGYSGYQDTLKDALSLASQGLETSRQAAGATGSAGAGGAGCPSCGQAGSYALSNARSHTGNAVALSIGG</sequence>
<keyword evidence="2" id="KW-0732">Signal</keyword>
<dbReference type="Proteomes" id="UP000823941">
    <property type="component" value="Chromosome 5"/>
</dbReference>
<name>A0ABQ7R0L3_PLUXY</name>
<feature type="compositionally biased region" description="Polar residues" evidence="1">
    <location>
        <begin position="151"/>
        <end position="171"/>
    </location>
</feature>
<organism evidence="3 4">
    <name type="scientific">Plutella xylostella</name>
    <name type="common">Diamondback moth</name>
    <name type="synonym">Plutella maculipennis</name>
    <dbReference type="NCBI Taxonomy" id="51655"/>
    <lineage>
        <taxon>Eukaryota</taxon>
        <taxon>Metazoa</taxon>
        <taxon>Ecdysozoa</taxon>
        <taxon>Arthropoda</taxon>
        <taxon>Hexapoda</taxon>
        <taxon>Insecta</taxon>
        <taxon>Pterygota</taxon>
        <taxon>Neoptera</taxon>
        <taxon>Endopterygota</taxon>
        <taxon>Lepidoptera</taxon>
        <taxon>Glossata</taxon>
        <taxon>Ditrysia</taxon>
        <taxon>Yponomeutoidea</taxon>
        <taxon>Plutellidae</taxon>
        <taxon>Plutella</taxon>
    </lineage>
</organism>